<evidence type="ECO:0000313" key="2">
    <source>
        <dbReference type="EMBL" id="CAB4860196.1"/>
    </source>
</evidence>
<accession>A0A6J7CQY1</accession>
<sequence>MGDAMNSRGIRVSGAMASVALVAACGFGGTSQGGLAAAPSASVAQGASADPQPAVPAATPSPTASLGPTPSPSPSVESLTADDLALVMPSIRQMTKVQGSTFKAEPDFPNWTNSVPLPRAQAGNIRFGENRAVLPARCSSVTVLNGNGFLWDDAKAPFVTAASFSNRRNTNQFLGNDRLYVWQSVAYVMQPGAAAQWVVNAAARRDGCKEYRTISRSGDVEDASWSKSKAVRSGNLIASRGIPSGSQPVEMFMMEAIGDVLTTTYLQADKDLLLRASEVYNTMADALAKRQGVTRPPVDLASMKSDQSDPATYAEIERTSRDAA</sequence>
<feature type="compositionally biased region" description="Basic and acidic residues" evidence="1">
    <location>
        <begin position="315"/>
        <end position="324"/>
    </location>
</feature>
<protein>
    <submittedName>
        <fullName evidence="2">Unannotated protein</fullName>
    </submittedName>
</protein>
<feature type="region of interest" description="Disordered" evidence="1">
    <location>
        <begin position="294"/>
        <end position="324"/>
    </location>
</feature>
<organism evidence="2">
    <name type="scientific">freshwater metagenome</name>
    <dbReference type="NCBI Taxonomy" id="449393"/>
    <lineage>
        <taxon>unclassified sequences</taxon>
        <taxon>metagenomes</taxon>
        <taxon>ecological metagenomes</taxon>
    </lineage>
</organism>
<name>A0A6J7CQY1_9ZZZZ</name>
<dbReference type="AlphaFoldDB" id="A0A6J7CQY1"/>
<dbReference type="EMBL" id="CAFBLS010000012">
    <property type="protein sequence ID" value="CAB4860196.1"/>
    <property type="molecule type" value="Genomic_DNA"/>
</dbReference>
<evidence type="ECO:0000256" key="1">
    <source>
        <dbReference type="SAM" id="MobiDB-lite"/>
    </source>
</evidence>
<reference evidence="2" key="1">
    <citation type="submission" date="2020-05" db="EMBL/GenBank/DDBJ databases">
        <authorList>
            <person name="Chiriac C."/>
            <person name="Salcher M."/>
            <person name="Ghai R."/>
            <person name="Kavagutti S V."/>
        </authorList>
    </citation>
    <scope>NUCLEOTIDE SEQUENCE</scope>
</reference>
<proteinExistence type="predicted"/>
<feature type="compositionally biased region" description="Low complexity" evidence="1">
    <location>
        <begin position="46"/>
        <end position="68"/>
    </location>
</feature>
<feature type="region of interest" description="Disordered" evidence="1">
    <location>
        <begin position="46"/>
        <end position="78"/>
    </location>
</feature>
<gene>
    <name evidence="2" type="ORF">UFOPK3402_00166</name>
</gene>